<comment type="caution">
    <text evidence="1">The sequence shown here is derived from an EMBL/GenBank/DDBJ whole genome shotgun (WGS) entry which is preliminary data.</text>
</comment>
<dbReference type="EMBL" id="VWPJ01000009">
    <property type="protein sequence ID" value="KAA5605421.1"/>
    <property type="molecule type" value="Genomic_DNA"/>
</dbReference>
<evidence type="ECO:0000313" key="1">
    <source>
        <dbReference type="EMBL" id="KAA5605421.1"/>
    </source>
</evidence>
<sequence>MGLFTDLATAVIPSLISGGVALYGSSKARDANRQAANDYAVGAQEGADILSAGQVEALDYLLGANDQVRGIFEQALAAGQTQLEAAATAYGAATQGGLASYSDLLQAGLTDYGALTGQTLGATVDTLGQGSRAAMGTVDAGRDAVAAEYAPYQEAGRDALAQLRAVALSDPGALTPSQQRLVEDTRADMRARLAASGLRGAGRAGVATFNDGDAALAARLHDQNQDRIDRATETLGRYGYGATGSVADATQTAALTNANTLLRTAGQQADAITAAGQRMANARLDTSRDVAGATLDTARDVASNTQRLSLAGSQMGQDYFRQLADLATSDASLRADATTSIAEAQAGAKSNASYMGAQANIANSDSSNRLYGTLAAISSDAIKKALEAYGKD</sequence>
<dbReference type="AlphaFoldDB" id="A0A5M6IB10"/>
<keyword evidence="2" id="KW-1185">Reference proteome</keyword>
<accession>A0A5M6IB10</accession>
<dbReference type="RefSeq" id="WP_150062471.1">
    <property type="nucleotide sequence ID" value="NZ_JACHII010000021.1"/>
</dbReference>
<dbReference type="Proteomes" id="UP000324065">
    <property type="component" value="Unassembled WGS sequence"/>
</dbReference>
<gene>
    <name evidence="1" type="ORF">F1188_10995</name>
</gene>
<organism evidence="1 2">
    <name type="scientific">Roseospira marina</name>
    <dbReference type="NCBI Taxonomy" id="140057"/>
    <lineage>
        <taxon>Bacteria</taxon>
        <taxon>Pseudomonadati</taxon>
        <taxon>Pseudomonadota</taxon>
        <taxon>Alphaproteobacteria</taxon>
        <taxon>Rhodospirillales</taxon>
        <taxon>Rhodospirillaceae</taxon>
        <taxon>Roseospira</taxon>
    </lineage>
</organism>
<reference evidence="1 2" key="1">
    <citation type="submission" date="2019-09" db="EMBL/GenBank/DDBJ databases">
        <title>Genome sequence of Roseospira marina, one of the more divergent members of the non-sulfur purple photosynthetic bacterial family, the Rhodospirillaceae.</title>
        <authorList>
            <person name="Meyer T."/>
            <person name="Kyndt J."/>
        </authorList>
    </citation>
    <scope>NUCLEOTIDE SEQUENCE [LARGE SCALE GENOMIC DNA]</scope>
    <source>
        <strain evidence="1 2">DSM 15113</strain>
    </source>
</reference>
<name>A0A5M6IB10_9PROT</name>
<evidence type="ECO:0000313" key="2">
    <source>
        <dbReference type="Proteomes" id="UP000324065"/>
    </source>
</evidence>
<proteinExistence type="predicted"/>
<protein>
    <submittedName>
        <fullName evidence="1">Uncharacterized protein</fullName>
    </submittedName>
</protein>